<dbReference type="InterPro" id="IPR040591">
    <property type="entry name" value="RqcP2_RBD"/>
</dbReference>
<comment type="caution">
    <text evidence="3">The sequence shown here is derived from an EMBL/GenBank/DDBJ whole genome shotgun (WGS) entry which is preliminary data.</text>
</comment>
<dbReference type="Gene3D" id="3.30.70.330">
    <property type="match status" value="1"/>
</dbReference>
<keyword evidence="4" id="KW-1185">Reference proteome</keyword>
<proteinExistence type="predicted"/>
<dbReference type="Pfam" id="PF17774">
    <property type="entry name" value="YlmH_RBD"/>
    <property type="match status" value="1"/>
</dbReference>
<reference evidence="3 4" key="1">
    <citation type="submission" date="2019-10" db="EMBL/GenBank/DDBJ databases">
        <title>Alkaliphilus serpentinus sp. nov. and Alkaliphilus pronyensis sp. nov., two novel anaerobic alkaliphilic species isolated from the serpentinized-hosted hydrothermal field of the Prony Bay (New Caledonia).</title>
        <authorList>
            <person name="Postec A."/>
        </authorList>
    </citation>
    <scope>NUCLEOTIDE SEQUENCE [LARGE SCALE GENOMIC DNA]</scope>
    <source>
        <strain evidence="3 4">LacT</strain>
    </source>
</reference>
<evidence type="ECO:0000259" key="2">
    <source>
        <dbReference type="SMART" id="SM00363"/>
    </source>
</evidence>
<dbReference type="Proteomes" id="UP000465601">
    <property type="component" value="Unassembled WGS sequence"/>
</dbReference>
<dbReference type="GO" id="GO:0003723">
    <property type="term" value="F:RNA binding"/>
    <property type="evidence" value="ECO:0007669"/>
    <property type="project" value="UniProtKB-KW"/>
</dbReference>
<accession>A0A833MFA1</accession>
<dbReference type="RefSeq" id="WP_151864483.1">
    <property type="nucleotide sequence ID" value="NZ_WBZB01000004.1"/>
</dbReference>
<dbReference type="Gene3D" id="3.10.290.10">
    <property type="entry name" value="RNA-binding S4 domain"/>
    <property type="match status" value="1"/>
</dbReference>
<dbReference type="PANTHER" id="PTHR13633:SF3">
    <property type="entry name" value="MITOCHONDRIAL TRANSCRIPTION RESCUE FACTOR 1"/>
    <property type="match status" value="1"/>
</dbReference>
<keyword evidence="1" id="KW-0694">RNA-binding</keyword>
<dbReference type="InterPro" id="IPR036986">
    <property type="entry name" value="S4_RNA-bd_sf"/>
</dbReference>
<organism evidence="3 4">
    <name type="scientific">Alkaliphilus serpentinus</name>
    <dbReference type="NCBI Taxonomy" id="1482731"/>
    <lineage>
        <taxon>Bacteria</taxon>
        <taxon>Bacillati</taxon>
        <taxon>Bacillota</taxon>
        <taxon>Clostridia</taxon>
        <taxon>Peptostreptococcales</taxon>
        <taxon>Natronincolaceae</taxon>
        <taxon>Alkaliphilus</taxon>
    </lineage>
</organism>
<dbReference type="Pfam" id="PF01479">
    <property type="entry name" value="S4"/>
    <property type="match status" value="1"/>
</dbReference>
<dbReference type="Gene3D" id="3.30.1370.160">
    <property type="match status" value="1"/>
</dbReference>
<protein>
    <submittedName>
        <fullName evidence="3">RNA-binding protein</fullName>
    </submittedName>
</protein>
<dbReference type="PANTHER" id="PTHR13633">
    <property type="entry name" value="MITOCHONDRIAL TRANSCRIPTION RESCUE FACTOR 1"/>
    <property type="match status" value="1"/>
</dbReference>
<dbReference type="EMBL" id="WBZB01000004">
    <property type="protein sequence ID" value="KAB3533158.1"/>
    <property type="molecule type" value="Genomic_DNA"/>
</dbReference>
<feature type="domain" description="RNA-binding S4" evidence="2">
    <location>
        <begin position="190"/>
        <end position="247"/>
    </location>
</feature>
<name>A0A833MFA1_9FIRM</name>
<dbReference type="CDD" id="cd00165">
    <property type="entry name" value="S4"/>
    <property type="match status" value="1"/>
</dbReference>
<dbReference type="InterPro" id="IPR012677">
    <property type="entry name" value="Nucleotide-bd_a/b_plait_sf"/>
</dbReference>
<dbReference type="InterPro" id="IPR002942">
    <property type="entry name" value="S4_RNA-bd"/>
</dbReference>
<sequence length="266" mass="30431">MQDKEKYIQHIKDPQLQQTLIKVLDQVNGVLKKHEVKSTDFLSPYYEKKIREVLVGINRICHFSYGGYEGAERKVVLIHPDYLSSEDIELPLAALEITSNDQFFKCNHRDFLGGILGLGIKREKIGDILINDDSKLIKGYIILHRDMKDYILFNLNQVGKSKVMVREVQLSEIVIPHIEYKEGIGNVSSLRLDAVIAEIFNLSRANAQSRIEKEMVKINWEIITKVSYEVNCNDSLSVRGSGRADIVEILGKTKSGRIKLKYKIPM</sequence>
<evidence type="ECO:0000313" key="4">
    <source>
        <dbReference type="Proteomes" id="UP000465601"/>
    </source>
</evidence>
<dbReference type="PROSITE" id="PS50889">
    <property type="entry name" value="S4"/>
    <property type="match status" value="1"/>
</dbReference>
<dbReference type="SUPFAM" id="SSF55174">
    <property type="entry name" value="Alpha-L RNA-binding motif"/>
    <property type="match status" value="1"/>
</dbReference>
<dbReference type="SMART" id="SM00363">
    <property type="entry name" value="S4"/>
    <property type="match status" value="1"/>
</dbReference>
<evidence type="ECO:0000313" key="3">
    <source>
        <dbReference type="EMBL" id="KAB3533158.1"/>
    </source>
</evidence>
<evidence type="ECO:0000256" key="1">
    <source>
        <dbReference type="PROSITE-ProRule" id="PRU00182"/>
    </source>
</evidence>
<dbReference type="OrthoDB" id="9812787at2"/>
<dbReference type="AlphaFoldDB" id="A0A833MFA1"/>
<gene>
    <name evidence="3" type="ORF">F8153_00995</name>
</gene>